<evidence type="ECO:0008006" key="3">
    <source>
        <dbReference type="Google" id="ProtNLM"/>
    </source>
</evidence>
<dbReference type="RefSeq" id="WP_087511742.1">
    <property type="nucleotide sequence ID" value="NZ_CP032134.1"/>
</dbReference>
<proteinExistence type="predicted"/>
<organism evidence="1 2">
    <name type="scientific">Acinetobacter chinensis</name>
    <dbReference type="NCBI Taxonomy" id="2004650"/>
    <lineage>
        <taxon>Bacteria</taxon>
        <taxon>Pseudomonadati</taxon>
        <taxon>Pseudomonadota</taxon>
        <taxon>Gammaproteobacteria</taxon>
        <taxon>Moraxellales</taxon>
        <taxon>Moraxellaceae</taxon>
        <taxon>Acinetobacter</taxon>
    </lineage>
</organism>
<name>A0A3B7LXR4_9GAMM</name>
<dbReference type="KEGG" id="achi:CDG60_12195"/>
<dbReference type="EMBL" id="CP032134">
    <property type="protein sequence ID" value="AXY57258.1"/>
    <property type="molecule type" value="Genomic_DNA"/>
</dbReference>
<sequence>MILDLFEKQYNVQNYHCVHFVIEAAQKLLDQDYSQSFIGLTASLSEAVQTSRHTVIRNRRLKEPIHGCIVLMTSLTGSNHVGLFFNNKILHLNDTGVQYITIRAMRSQVLRFRYYEPITNL</sequence>
<evidence type="ECO:0000313" key="2">
    <source>
        <dbReference type="Proteomes" id="UP000263753"/>
    </source>
</evidence>
<protein>
    <recommendedName>
        <fullName evidence="3">Peptidoglycan endopeptidase</fullName>
    </recommendedName>
</protein>
<accession>A0A3B7LXR4</accession>
<dbReference type="Proteomes" id="UP000263753">
    <property type="component" value="Chromosome"/>
</dbReference>
<gene>
    <name evidence="1" type="ORF">CDG60_12195</name>
</gene>
<evidence type="ECO:0000313" key="1">
    <source>
        <dbReference type="EMBL" id="AXY57258.1"/>
    </source>
</evidence>
<dbReference type="AlphaFoldDB" id="A0A3B7LXR4"/>
<reference evidence="2" key="1">
    <citation type="submission" date="2018-09" db="EMBL/GenBank/DDBJ databases">
        <title>The complete genome of Acinetobacter sp. strain WCHAc010005.</title>
        <authorList>
            <person name="Hu Y."/>
            <person name="Long H."/>
            <person name="Feng Y."/>
            <person name="Zong Z."/>
        </authorList>
    </citation>
    <scope>NUCLEOTIDE SEQUENCE [LARGE SCALE GENOMIC DNA]</scope>
    <source>
        <strain evidence="2">WCHAc010005</strain>
    </source>
</reference>